<organism evidence="2 3">
    <name type="scientific">Staphylococcus simiae CCM 7213 = CCUG 51256</name>
    <dbReference type="NCBI Taxonomy" id="911238"/>
    <lineage>
        <taxon>Bacteria</taxon>
        <taxon>Bacillati</taxon>
        <taxon>Bacillota</taxon>
        <taxon>Bacilli</taxon>
        <taxon>Bacillales</taxon>
        <taxon>Staphylococcaceae</taxon>
        <taxon>Staphylococcus</taxon>
    </lineage>
</organism>
<dbReference type="AlphaFoldDB" id="G5JIY7"/>
<comment type="caution">
    <text evidence="2">The sequence shown here is derived from an EMBL/GenBank/DDBJ whole genome shotgun (WGS) entry which is preliminary data.</text>
</comment>
<feature type="chain" id="PRO_5003479352" evidence="1">
    <location>
        <begin position="19"/>
        <end position="70"/>
    </location>
</feature>
<evidence type="ECO:0000313" key="3">
    <source>
        <dbReference type="Proteomes" id="UP000005413"/>
    </source>
</evidence>
<dbReference type="Proteomes" id="UP000005413">
    <property type="component" value="Unassembled WGS sequence"/>
</dbReference>
<dbReference type="PROSITE" id="PS51257">
    <property type="entry name" value="PROKAR_LIPOPROTEIN"/>
    <property type="match status" value="1"/>
</dbReference>
<gene>
    <name evidence="2" type="ORF">SS7213T_07168</name>
</gene>
<reference evidence="2 3" key="1">
    <citation type="journal article" date="2012" name="BMC Genomics">
        <title>Comparative genomic analysis of the genus Staphylococcus including Staphylococcus aureus and its newly described sister species Staphylococcus simiae.</title>
        <authorList>
            <person name="Suzuki H."/>
            <person name="Lefebure T."/>
            <person name="Pavinski Bitar P."/>
            <person name="Stanhope M.J."/>
        </authorList>
    </citation>
    <scope>NUCLEOTIDE SEQUENCE [LARGE SCALE GENOMIC DNA]</scope>
    <source>
        <strain evidence="2 3">CCM 7213</strain>
    </source>
</reference>
<accession>G5JIY7</accession>
<dbReference type="PATRIC" id="fig|911238.3.peg.1230"/>
<keyword evidence="3" id="KW-1185">Reference proteome</keyword>
<feature type="signal peptide" evidence="1">
    <location>
        <begin position="1"/>
        <end position="18"/>
    </location>
</feature>
<evidence type="ECO:0000256" key="1">
    <source>
        <dbReference type="SAM" id="SignalP"/>
    </source>
</evidence>
<proteinExistence type="predicted"/>
<name>G5JIY7_9STAP</name>
<dbReference type="EMBL" id="AEUN01000422">
    <property type="protein sequence ID" value="EHJ07841.1"/>
    <property type="molecule type" value="Genomic_DNA"/>
</dbReference>
<dbReference type="Gene3D" id="3.40.190.10">
    <property type="entry name" value="Periplasmic binding protein-like II"/>
    <property type="match status" value="1"/>
</dbReference>
<sequence length="70" mass="7608">MKKILGLILVLALSVALAACGNKEDDKTIKVGASPAPHAEILEKAKPLLEKKVINLMSKLLMTIQHQTNY</sequence>
<evidence type="ECO:0000313" key="2">
    <source>
        <dbReference type="EMBL" id="EHJ07841.1"/>
    </source>
</evidence>
<protein>
    <submittedName>
        <fullName evidence="2">Methionine ABC transporter substrate-binding protein</fullName>
    </submittedName>
</protein>
<keyword evidence="1" id="KW-0732">Signal</keyword>